<dbReference type="Gene3D" id="3.30.470.20">
    <property type="entry name" value="ATP-grasp fold, B domain"/>
    <property type="match status" value="1"/>
</dbReference>
<sequence>MTHSQNNNLNILFTCAGRRNYLIRYFKEALNGNGKVIAADMQLNAPAIVEADCGVLVPNIYDAQYISELLKIADEYRVDAIISLNDLELPILSKNINQFINKGIKVIVSSPEVIDIAFDKYRTYNYIKSLGLNAPKTYLNLVTAEKALETNEISFPVVLKPRWGSASLGIEFPENPEELRLAYELVKLKLKRSILKNVSEKDLDHAILIQEKINGKEYGMDVLNNFDGSYIGTFAREKLCMRSGETDKAISVIDSNLEGIGSVLGSNLKHVGSMDCDILFDSDKHYVLELNPRFGGGYPFSHEAGVNTASIYVSWLNGNSNIKQFINYKEGLCFSKYDKLMPIN</sequence>
<dbReference type="PANTHER" id="PTHR43585:SF2">
    <property type="entry name" value="ATP-GRASP ENZYME FSQD"/>
    <property type="match status" value="1"/>
</dbReference>
<dbReference type="Pfam" id="PF02655">
    <property type="entry name" value="ATP-grasp_3"/>
    <property type="match status" value="1"/>
</dbReference>
<dbReference type="OrthoDB" id="9803907at2"/>
<dbReference type="InterPro" id="IPR013815">
    <property type="entry name" value="ATP_grasp_subdomain_1"/>
</dbReference>
<dbReference type="Gene3D" id="3.40.50.20">
    <property type="match status" value="1"/>
</dbReference>
<proteinExistence type="predicted"/>
<dbReference type="Proteomes" id="UP000183209">
    <property type="component" value="Unassembled WGS sequence"/>
</dbReference>
<dbReference type="InterPro" id="IPR003806">
    <property type="entry name" value="ATP-grasp_PylC-type"/>
</dbReference>
<dbReference type="SUPFAM" id="SSF56059">
    <property type="entry name" value="Glutathione synthetase ATP-binding domain-like"/>
    <property type="match status" value="1"/>
</dbReference>
<evidence type="ECO:0000256" key="1">
    <source>
        <dbReference type="ARBA" id="ARBA00022598"/>
    </source>
</evidence>
<gene>
    <name evidence="6" type="ORF">SAMN04487906_3169</name>
</gene>
<dbReference type="InterPro" id="IPR048764">
    <property type="entry name" value="PylC_N"/>
</dbReference>
<accession>A0A1I6VKB8</accession>
<evidence type="ECO:0000313" key="6">
    <source>
        <dbReference type="EMBL" id="SFT14130.1"/>
    </source>
</evidence>
<name>A0A1I6VKB8_9FLAO</name>
<dbReference type="InterPro" id="IPR011761">
    <property type="entry name" value="ATP-grasp"/>
</dbReference>
<organism evidence="6 7">
    <name type="scientific">Zhouia amylolytica</name>
    <dbReference type="NCBI Taxonomy" id="376730"/>
    <lineage>
        <taxon>Bacteria</taxon>
        <taxon>Pseudomonadati</taxon>
        <taxon>Bacteroidota</taxon>
        <taxon>Flavobacteriia</taxon>
        <taxon>Flavobacteriales</taxon>
        <taxon>Flavobacteriaceae</taxon>
        <taxon>Zhouia</taxon>
    </lineage>
</organism>
<dbReference type="Gene3D" id="3.30.1490.20">
    <property type="entry name" value="ATP-grasp fold, A domain"/>
    <property type="match status" value="1"/>
</dbReference>
<dbReference type="NCBIfam" id="NF009404">
    <property type="entry name" value="PRK12767.1-3"/>
    <property type="match status" value="1"/>
</dbReference>
<dbReference type="Pfam" id="PF21360">
    <property type="entry name" value="PylC-like_N"/>
    <property type="match status" value="1"/>
</dbReference>
<dbReference type="GO" id="GO:0016874">
    <property type="term" value="F:ligase activity"/>
    <property type="evidence" value="ECO:0007669"/>
    <property type="project" value="UniProtKB-KW"/>
</dbReference>
<dbReference type="GO" id="GO:0046872">
    <property type="term" value="F:metal ion binding"/>
    <property type="evidence" value="ECO:0007669"/>
    <property type="project" value="InterPro"/>
</dbReference>
<dbReference type="GO" id="GO:0005524">
    <property type="term" value="F:ATP binding"/>
    <property type="evidence" value="ECO:0007669"/>
    <property type="project" value="UniProtKB-UniRule"/>
</dbReference>
<feature type="domain" description="ATP-grasp" evidence="5">
    <location>
        <begin position="124"/>
        <end position="317"/>
    </location>
</feature>
<evidence type="ECO:0000256" key="2">
    <source>
        <dbReference type="ARBA" id="ARBA00022741"/>
    </source>
</evidence>
<reference evidence="6 7" key="1">
    <citation type="submission" date="2016-10" db="EMBL/GenBank/DDBJ databases">
        <authorList>
            <person name="de Groot N.N."/>
        </authorList>
    </citation>
    <scope>NUCLEOTIDE SEQUENCE [LARGE SCALE GENOMIC DNA]</scope>
    <source>
        <strain evidence="6 7">CGMCC 1.6114</strain>
    </source>
</reference>
<protein>
    <submittedName>
        <fullName evidence="6">Carbamoyl-phosphate synthase large subunit</fullName>
    </submittedName>
</protein>
<evidence type="ECO:0000313" key="7">
    <source>
        <dbReference type="Proteomes" id="UP000183209"/>
    </source>
</evidence>
<evidence type="ECO:0000259" key="5">
    <source>
        <dbReference type="PROSITE" id="PS50975"/>
    </source>
</evidence>
<dbReference type="AlphaFoldDB" id="A0A1I6VKB8"/>
<dbReference type="RefSeq" id="WP_074980057.1">
    <property type="nucleotide sequence ID" value="NZ_FPAG01000010.1"/>
</dbReference>
<keyword evidence="1" id="KW-0436">Ligase</keyword>
<evidence type="ECO:0000256" key="4">
    <source>
        <dbReference type="PROSITE-ProRule" id="PRU00409"/>
    </source>
</evidence>
<dbReference type="EMBL" id="FPAG01000010">
    <property type="protein sequence ID" value="SFT14130.1"/>
    <property type="molecule type" value="Genomic_DNA"/>
</dbReference>
<keyword evidence="2 4" id="KW-0547">Nucleotide-binding</keyword>
<evidence type="ECO:0000256" key="3">
    <source>
        <dbReference type="ARBA" id="ARBA00022840"/>
    </source>
</evidence>
<dbReference type="InterPro" id="IPR052032">
    <property type="entry name" value="ATP-dep_AA_Ligase"/>
</dbReference>
<dbReference type="PROSITE" id="PS50975">
    <property type="entry name" value="ATP_GRASP"/>
    <property type="match status" value="1"/>
</dbReference>
<dbReference type="PANTHER" id="PTHR43585">
    <property type="entry name" value="FUMIPYRROLE BIOSYNTHESIS PROTEIN C"/>
    <property type="match status" value="1"/>
</dbReference>
<keyword evidence="3 4" id="KW-0067">ATP-binding</keyword>